<feature type="transmembrane region" description="Helical" evidence="12">
    <location>
        <begin position="20"/>
        <end position="47"/>
    </location>
</feature>
<evidence type="ECO:0000256" key="5">
    <source>
        <dbReference type="ARBA" id="ARBA00022567"/>
    </source>
</evidence>
<keyword evidence="12" id="KW-1133">Transmembrane helix</keyword>
<keyword evidence="5" id="KW-0113">Calvin cycle</keyword>
<evidence type="ECO:0000256" key="1">
    <source>
        <dbReference type="ARBA" id="ARBA00005215"/>
    </source>
</evidence>
<name>A0A1S7RA85_AGRTU</name>
<comment type="similarity">
    <text evidence="2">Belongs to the phosphoribulokinase family.</text>
</comment>
<evidence type="ECO:0000256" key="7">
    <source>
        <dbReference type="ARBA" id="ARBA00022741"/>
    </source>
</evidence>
<evidence type="ECO:0000256" key="3">
    <source>
        <dbReference type="ARBA" id="ARBA00012042"/>
    </source>
</evidence>
<feature type="transmembrane region" description="Helical" evidence="12">
    <location>
        <begin position="96"/>
        <end position="118"/>
    </location>
</feature>
<evidence type="ECO:0000256" key="9">
    <source>
        <dbReference type="ARBA" id="ARBA00022840"/>
    </source>
</evidence>
<keyword evidence="9" id="KW-0067">ATP-binding</keyword>
<evidence type="ECO:0000256" key="4">
    <source>
        <dbReference type="ARBA" id="ARBA00022531"/>
    </source>
</evidence>
<dbReference type="InterPro" id="IPR006082">
    <property type="entry name" value="PRK"/>
</dbReference>
<dbReference type="SUPFAM" id="SSF52540">
    <property type="entry name" value="P-loop containing nucleoside triphosphate hydrolases"/>
    <property type="match status" value="1"/>
</dbReference>
<dbReference type="PRINTS" id="PR00478">
    <property type="entry name" value="PHRIBLKINASE"/>
</dbReference>
<keyword evidence="8 14" id="KW-0418">Kinase</keyword>
<evidence type="ECO:0000256" key="11">
    <source>
        <dbReference type="ARBA" id="ARBA00047663"/>
    </source>
</evidence>
<dbReference type="InterPro" id="IPR027417">
    <property type="entry name" value="P-loop_NTPase"/>
</dbReference>
<keyword evidence="4" id="KW-0602">Photosynthesis</keyword>
<dbReference type="GO" id="GO:0019253">
    <property type="term" value="P:reductive pentose-phosphate cycle"/>
    <property type="evidence" value="ECO:0007669"/>
    <property type="project" value="UniProtKB-KW"/>
</dbReference>
<feature type="transmembrane region" description="Helical" evidence="12">
    <location>
        <begin position="174"/>
        <end position="190"/>
    </location>
</feature>
<sequence length="553" mass="63640">MPVALAILSTYFLFSNRPFISALILGLAISTKMHMLLMAPFVLVYLWQDYTRFAPVLKYGVTMCLSFLIINAPYLLSDGFIHMVFMNAQQNKVGLAAFSLSNGIEFYLIPALLMALIIYATHIQIRNRDVFLIFIGFSFGIILLFIPPSQGWYYWVLPFFIYFYVRSPRSYFPAIIALQAAYFLYFALITDSDFTTLLQVGDFATRESLYATLSRLGIDAPIALNSAFTGLQTLLLLNCVVVFYQGVYIPQRRSIMARPFMLGIAGDSGAGKSTISSCIQDLFGVSQLAVICGDDMHKWQRGHSQWHELTHLDPRANELHNELQYLKLLRENKLIWRRHYDHNTGKFTNELPISPRPVMVMEGLHSFYLKPARDLFDLKIFVKPDPTLLLHRKVVRDMKKRNYTKEKVIQSIEERRKDSEKYIVTQERYADIIVSHMLRQPIAAEAIGNPEIAAEEWLRVTLSNEYFLDPIITDLLEMLPGAVSHYYDENDLQVLDFNRPPDVEDILALGEKYVEGLQQFGIYDPKWRGGWQGLMQLLIGYCIFHGWESEYGS</sequence>
<evidence type="ECO:0000256" key="6">
    <source>
        <dbReference type="ARBA" id="ARBA00022679"/>
    </source>
</evidence>
<evidence type="ECO:0000256" key="12">
    <source>
        <dbReference type="SAM" id="Phobius"/>
    </source>
</evidence>
<dbReference type="EC" id="2.7.1.19" evidence="3"/>
<dbReference type="Proteomes" id="UP000191897">
    <property type="component" value="Unassembled WGS sequence"/>
</dbReference>
<dbReference type="AlphaFoldDB" id="A0A1S7RA85"/>
<evidence type="ECO:0000313" key="14">
    <source>
        <dbReference type="EMBL" id="CUX49295.1"/>
    </source>
</evidence>
<dbReference type="GO" id="GO:0005524">
    <property type="term" value="F:ATP binding"/>
    <property type="evidence" value="ECO:0007669"/>
    <property type="project" value="UniProtKB-KW"/>
</dbReference>
<keyword evidence="12" id="KW-0812">Transmembrane</keyword>
<evidence type="ECO:0000313" key="15">
    <source>
        <dbReference type="Proteomes" id="UP000191897"/>
    </source>
</evidence>
<protein>
    <recommendedName>
        <fullName evidence="3">phosphoribulokinase</fullName>
        <ecNumber evidence="3">2.7.1.19</ecNumber>
    </recommendedName>
    <alternativeName>
        <fullName evidence="10">Phosphopentokinase</fullName>
    </alternativeName>
</protein>
<reference evidence="14 15" key="1">
    <citation type="submission" date="2016-01" db="EMBL/GenBank/DDBJ databases">
        <authorList>
            <person name="Oliw E.H."/>
        </authorList>
    </citation>
    <scope>NUCLEOTIDE SEQUENCE [LARGE SCALE GENOMIC DNA]</scope>
    <source>
        <strain evidence="14 15">Kerr 14</strain>
    </source>
</reference>
<evidence type="ECO:0000256" key="8">
    <source>
        <dbReference type="ARBA" id="ARBA00022777"/>
    </source>
</evidence>
<feature type="transmembrane region" description="Helical" evidence="12">
    <location>
        <begin position="222"/>
        <end position="244"/>
    </location>
</feature>
<proteinExistence type="inferred from homology"/>
<dbReference type="Pfam" id="PF00485">
    <property type="entry name" value="PRK"/>
    <property type="match status" value="1"/>
</dbReference>
<feature type="transmembrane region" description="Helical" evidence="12">
    <location>
        <begin position="59"/>
        <end position="76"/>
    </location>
</feature>
<keyword evidence="7" id="KW-0547">Nucleotide-binding</keyword>
<dbReference type="GO" id="GO:0008974">
    <property type="term" value="F:phosphoribulokinase activity"/>
    <property type="evidence" value="ECO:0007669"/>
    <property type="project" value="UniProtKB-EC"/>
</dbReference>
<dbReference type="EMBL" id="FBWC01000022">
    <property type="protein sequence ID" value="CUX49295.1"/>
    <property type="molecule type" value="Genomic_DNA"/>
</dbReference>
<dbReference type="PANTHER" id="PTHR10285">
    <property type="entry name" value="URIDINE KINASE"/>
    <property type="match status" value="1"/>
</dbReference>
<organism evidence="14 15">
    <name type="scientific">Agrobacterium tumefaciens str. Kerr 14</name>
    <dbReference type="NCBI Taxonomy" id="1183424"/>
    <lineage>
        <taxon>Bacteria</taxon>
        <taxon>Pseudomonadati</taxon>
        <taxon>Pseudomonadota</taxon>
        <taxon>Alphaproteobacteria</taxon>
        <taxon>Hyphomicrobiales</taxon>
        <taxon>Rhizobiaceae</taxon>
        <taxon>Rhizobium/Agrobacterium group</taxon>
        <taxon>Agrobacterium</taxon>
        <taxon>Agrobacterium tumefaciens complex</taxon>
    </lineage>
</organism>
<feature type="domain" description="Phosphoribulokinase/uridine kinase" evidence="13">
    <location>
        <begin position="262"/>
        <end position="439"/>
    </location>
</feature>
<accession>A0A1S7RA85</accession>
<dbReference type="Gene3D" id="3.40.50.300">
    <property type="entry name" value="P-loop containing nucleotide triphosphate hydrolases"/>
    <property type="match status" value="1"/>
</dbReference>
<evidence type="ECO:0000256" key="2">
    <source>
        <dbReference type="ARBA" id="ARBA00009719"/>
    </source>
</evidence>
<dbReference type="InterPro" id="IPR006083">
    <property type="entry name" value="PRK/URK"/>
</dbReference>
<keyword evidence="12" id="KW-0472">Membrane</keyword>
<comment type="catalytic activity">
    <reaction evidence="11">
        <text>D-ribulose 5-phosphate + ATP = D-ribulose 1,5-bisphosphate + ADP + H(+)</text>
        <dbReference type="Rhea" id="RHEA:19365"/>
        <dbReference type="ChEBI" id="CHEBI:15378"/>
        <dbReference type="ChEBI" id="CHEBI:30616"/>
        <dbReference type="ChEBI" id="CHEBI:57870"/>
        <dbReference type="ChEBI" id="CHEBI:58121"/>
        <dbReference type="ChEBI" id="CHEBI:456216"/>
        <dbReference type="EC" id="2.7.1.19"/>
    </reaction>
</comment>
<keyword evidence="6" id="KW-0808">Transferase</keyword>
<evidence type="ECO:0000256" key="10">
    <source>
        <dbReference type="ARBA" id="ARBA00031382"/>
    </source>
</evidence>
<feature type="transmembrane region" description="Helical" evidence="12">
    <location>
        <begin position="130"/>
        <end position="146"/>
    </location>
</feature>
<evidence type="ECO:0000259" key="13">
    <source>
        <dbReference type="Pfam" id="PF00485"/>
    </source>
</evidence>
<comment type="pathway">
    <text evidence="1">Carbohydrate biosynthesis; Calvin cycle.</text>
</comment>
<gene>
    <name evidence="14" type="ORF">AGR4C_Lc120177</name>
</gene>